<feature type="non-terminal residue" evidence="9">
    <location>
        <position position="1"/>
    </location>
</feature>
<dbReference type="InterPro" id="IPR000515">
    <property type="entry name" value="MetI-like"/>
</dbReference>
<dbReference type="InterPro" id="IPR035906">
    <property type="entry name" value="MetI-like_sf"/>
</dbReference>
<evidence type="ECO:0000256" key="7">
    <source>
        <dbReference type="SAM" id="Phobius"/>
    </source>
</evidence>
<sequence length="107" mass="11523">YVRTARAKGLAERIVVIRHVLRNSLIPIITLMAGLLPALMAGSVFVETIFTLPGLGLLSFQSVISRDYPMVMAILTISSALSLVGILAADILLKMADPRIDFGSLSR</sequence>
<keyword evidence="2" id="KW-0813">Transport</keyword>
<gene>
    <name evidence="9" type="ORF">METZ01_LOCUS413339</name>
</gene>
<keyword evidence="5 7" id="KW-1133">Transmembrane helix</keyword>
<dbReference type="PANTHER" id="PTHR30465:SF0">
    <property type="entry name" value="OLIGOPEPTIDE TRANSPORT SYSTEM PERMEASE PROTEIN APPB"/>
    <property type="match status" value="1"/>
</dbReference>
<proteinExistence type="predicted"/>
<keyword evidence="3" id="KW-1003">Cell membrane</keyword>
<evidence type="ECO:0000256" key="1">
    <source>
        <dbReference type="ARBA" id="ARBA00004651"/>
    </source>
</evidence>
<dbReference type="GO" id="GO:0005886">
    <property type="term" value="C:plasma membrane"/>
    <property type="evidence" value="ECO:0007669"/>
    <property type="project" value="UniProtKB-SubCell"/>
</dbReference>
<feature type="transmembrane region" description="Helical" evidence="7">
    <location>
        <begin position="70"/>
        <end position="93"/>
    </location>
</feature>
<keyword evidence="6 7" id="KW-0472">Membrane</keyword>
<evidence type="ECO:0000256" key="5">
    <source>
        <dbReference type="ARBA" id="ARBA00022989"/>
    </source>
</evidence>
<evidence type="ECO:0000259" key="8">
    <source>
        <dbReference type="PROSITE" id="PS50928"/>
    </source>
</evidence>
<evidence type="ECO:0000256" key="6">
    <source>
        <dbReference type="ARBA" id="ARBA00023136"/>
    </source>
</evidence>
<evidence type="ECO:0000256" key="4">
    <source>
        <dbReference type="ARBA" id="ARBA00022692"/>
    </source>
</evidence>
<feature type="domain" description="ABC transmembrane type-1" evidence="8">
    <location>
        <begin position="1"/>
        <end position="93"/>
    </location>
</feature>
<protein>
    <recommendedName>
        <fullName evidence="8">ABC transmembrane type-1 domain-containing protein</fullName>
    </recommendedName>
</protein>
<dbReference type="EMBL" id="UINC01161350">
    <property type="protein sequence ID" value="SVD60485.1"/>
    <property type="molecule type" value="Genomic_DNA"/>
</dbReference>
<feature type="transmembrane region" description="Helical" evidence="7">
    <location>
        <begin position="28"/>
        <end position="50"/>
    </location>
</feature>
<dbReference type="Pfam" id="PF00528">
    <property type="entry name" value="BPD_transp_1"/>
    <property type="match status" value="1"/>
</dbReference>
<dbReference type="GO" id="GO:0055085">
    <property type="term" value="P:transmembrane transport"/>
    <property type="evidence" value="ECO:0007669"/>
    <property type="project" value="InterPro"/>
</dbReference>
<dbReference type="SUPFAM" id="SSF161098">
    <property type="entry name" value="MetI-like"/>
    <property type="match status" value="1"/>
</dbReference>
<name>A0A382WQ29_9ZZZZ</name>
<keyword evidence="4 7" id="KW-0812">Transmembrane</keyword>
<accession>A0A382WQ29</accession>
<dbReference type="AlphaFoldDB" id="A0A382WQ29"/>
<comment type="subcellular location">
    <subcellularLocation>
        <location evidence="1">Cell membrane</location>
        <topology evidence="1">Multi-pass membrane protein</topology>
    </subcellularLocation>
</comment>
<dbReference type="PANTHER" id="PTHR30465">
    <property type="entry name" value="INNER MEMBRANE ABC TRANSPORTER"/>
    <property type="match status" value="1"/>
</dbReference>
<reference evidence="9" key="1">
    <citation type="submission" date="2018-05" db="EMBL/GenBank/DDBJ databases">
        <authorList>
            <person name="Lanie J.A."/>
            <person name="Ng W.-L."/>
            <person name="Kazmierczak K.M."/>
            <person name="Andrzejewski T.M."/>
            <person name="Davidsen T.M."/>
            <person name="Wayne K.J."/>
            <person name="Tettelin H."/>
            <person name="Glass J.I."/>
            <person name="Rusch D."/>
            <person name="Podicherti R."/>
            <person name="Tsui H.-C.T."/>
            <person name="Winkler M.E."/>
        </authorList>
    </citation>
    <scope>NUCLEOTIDE SEQUENCE</scope>
</reference>
<evidence type="ECO:0000256" key="2">
    <source>
        <dbReference type="ARBA" id="ARBA00022448"/>
    </source>
</evidence>
<organism evidence="9">
    <name type="scientific">marine metagenome</name>
    <dbReference type="NCBI Taxonomy" id="408172"/>
    <lineage>
        <taxon>unclassified sequences</taxon>
        <taxon>metagenomes</taxon>
        <taxon>ecological metagenomes</taxon>
    </lineage>
</organism>
<evidence type="ECO:0000313" key="9">
    <source>
        <dbReference type="EMBL" id="SVD60485.1"/>
    </source>
</evidence>
<evidence type="ECO:0000256" key="3">
    <source>
        <dbReference type="ARBA" id="ARBA00022475"/>
    </source>
</evidence>
<dbReference type="PROSITE" id="PS50928">
    <property type="entry name" value="ABC_TM1"/>
    <property type="match status" value="1"/>
</dbReference>